<proteinExistence type="predicted"/>
<reference evidence="1" key="1">
    <citation type="submission" date="2022-02" db="EMBL/GenBank/DDBJ databases">
        <title>Plant Genome Project.</title>
        <authorList>
            <person name="Zhang R.-G."/>
        </authorList>
    </citation>
    <scope>NUCLEOTIDE SEQUENCE</scope>
    <source>
        <strain evidence="1">AT1</strain>
    </source>
</reference>
<evidence type="ECO:0000313" key="1">
    <source>
        <dbReference type="EMBL" id="KAI8550159.1"/>
    </source>
</evidence>
<dbReference type="Proteomes" id="UP001062846">
    <property type="component" value="Chromosome 6"/>
</dbReference>
<dbReference type="EMBL" id="CM046393">
    <property type="protein sequence ID" value="KAI8550159.1"/>
    <property type="molecule type" value="Genomic_DNA"/>
</dbReference>
<gene>
    <name evidence="1" type="ORF">RHMOL_Rhmol06G0083200</name>
</gene>
<sequence length="76" mass="8617">MGENDVRFTEEWSDSTSLGTRVAWSLHMPTVLSEVAVEDSNSNILSPKAIADGFFRQTERERERERERRCGGEIGS</sequence>
<comment type="caution">
    <text evidence="1">The sequence shown here is derived from an EMBL/GenBank/DDBJ whole genome shotgun (WGS) entry which is preliminary data.</text>
</comment>
<name>A0ACC0NBA7_RHOML</name>
<accession>A0ACC0NBA7</accession>
<organism evidence="1 2">
    <name type="scientific">Rhododendron molle</name>
    <name type="common">Chinese azalea</name>
    <name type="synonym">Azalea mollis</name>
    <dbReference type="NCBI Taxonomy" id="49168"/>
    <lineage>
        <taxon>Eukaryota</taxon>
        <taxon>Viridiplantae</taxon>
        <taxon>Streptophyta</taxon>
        <taxon>Embryophyta</taxon>
        <taxon>Tracheophyta</taxon>
        <taxon>Spermatophyta</taxon>
        <taxon>Magnoliopsida</taxon>
        <taxon>eudicotyledons</taxon>
        <taxon>Gunneridae</taxon>
        <taxon>Pentapetalae</taxon>
        <taxon>asterids</taxon>
        <taxon>Ericales</taxon>
        <taxon>Ericaceae</taxon>
        <taxon>Ericoideae</taxon>
        <taxon>Rhodoreae</taxon>
        <taxon>Rhododendron</taxon>
    </lineage>
</organism>
<evidence type="ECO:0000313" key="2">
    <source>
        <dbReference type="Proteomes" id="UP001062846"/>
    </source>
</evidence>
<keyword evidence="2" id="KW-1185">Reference proteome</keyword>
<protein>
    <submittedName>
        <fullName evidence="1">Uncharacterized protein</fullName>
    </submittedName>
</protein>